<reference evidence="1" key="1">
    <citation type="submission" date="2022-03" db="EMBL/GenBank/DDBJ databases">
        <title>Identification of a novel bacterium isolated from mangrove sediments.</title>
        <authorList>
            <person name="Pan X."/>
        </authorList>
    </citation>
    <scope>NUCLEOTIDE SEQUENCE</scope>
    <source>
        <strain evidence="1">B1949</strain>
    </source>
</reference>
<evidence type="ECO:0000313" key="1">
    <source>
        <dbReference type="EMBL" id="MCJ2183093.1"/>
    </source>
</evidence>
<evidence type="ECO:0000313" key="2">
    <source>
        <dbReference type="Proteomes" id="UP001162881"/>
    </source>
</evidence>
<dbReference type="GO" id="GO:0016787">
    <property type="term" value="F:hydrolase activity"/>
    <property type="evidence" value="ECO:0007669"/>
    <property type="project" value="UniProtKB-KW"/>
</dbReference>
<dbReference type="Proteomes" id="UP001162881">
    <property type="component" value="Unassembled WGS sequence"/>
</dbReference>
<name>A0ABT0BE16_9SPHN</name>
<dbReference type="InterPro" id="IPR029058">
    <property type="entry name" value="AB_hydrolase_fold"/>
</dbReference>
<dbReference type="SUPFAM" id="SSF53474">
    <property type="entry name" value="alpha/beta-Hydrolases"/>
    <property type="match status" value="1"/>
</dbReference>
<protein>
    <submittedName>
        <fullName evidence="1">Alpha/beta hydrolase</fullName>
    </submittedName>
</protein>
<dbReference type="Gene3D" id="3.40.50.1820">
    <property type="entry name" value="alpha/beta hydrolase"/>
    <property type="match status" value="1"/>
</dbReference>
<keyword evidence="1" id="KW-0378">Hydrolase</keyword>
<organism evidence="1 2">
    <name type="scientific">Novosphingobium organovorum</name>
    <dbReference type="NCBI Taxonomy" id="2930092"/>
    <lineage>
        <taxon>Bacteria</taxon>
        <taxon>Pseudomonadati</taxon>
        <taxon>Pseudomonadota</taxon>
        <taxon>Alphaproteobacteria</taxon>
        <taxon>Sphingomonadales</taxon>
        <taxon>Sphingomonadaceae</taxon>
        <taxon>Novosphingobium</taxon>
    </lineage>
</organism>
<dbReference type="EMBL" id="JALHLF010000034">
    <property type="protein sequence ID" value="MCJ2183093.1"/>
    <property type="molecule type" value="Genomic_DNA"/>
</dbReference>
<gene>
    <name evidence="1" type="ORF">MTR62_10380</name>
</gene>
<dbReference type="InterPro" id="IPR010662">
    <property type="entry name" value="RBBP9/YdeN"/>
</dbReference>
<proteinExistence type="predicted"/>
<keyword evidence="2" id="KW-1185">Reference proteome</keyword>
<accession>A0ABT0BE16</accession>
<dbReference type="Pfam" id="PF06821">
    <property type="entry name" value="Ser_hydrolase"/>
    <property type="match status" value="1"/>
</dbReference>
<dbReference type="RefSeq" id="WP_244020369.1">
    <property type="nucleotide sequence ID" value="NZ_JALHLF010000034.1"/>
</dbReference>
<comment type="caution">
    <text evidence="1">The sequence shown here is derived from an EMBL/GenBank/DDBJ whole genome shotgun (WGS) entry which is preliminary data.</text>
</comment>
<sequence>MATLILPGLGGSGAAHWQSRLEAQDPSLRRFAPASWDQPEREDWIAALDRGIEDARGGAGGSTGEPVLLVAHSLACLLVAHWAAGRAQAARVAGAFLVAPPDPDGADFPRAQAGSFVDPPQSAFPFPALVVASANDPYASLAFAERFARTRGAGFVGVGALGHINADSGLGAWDEGQRLLRAFAAGCGVAAFG</sequence>